<dbReference type="Pfam" id="PF00381">
    <property type="entry name" value="PTS-HPr"/>
    <property type="match status" value="1"/>
</dbReference>
<dbReference type="NCBIfam" id="TIGR01003">
    <property type="entry name" value="PTS_HPr_family"/>
    <property type="match status" value="1"/>
</dbReference>
<reference evidence="5 6" key="1">
    <citation type="submission" date="2018-11" db="EMBL/GenBank/DDBJ databases">
        <title>Complete genome sequence of Paenibacillus baekrokdamisoli strain KCTC 33723.</title>
        <authorList>
            <person name="Kang S.W."/>
            <person name="Lee K.C."/>
            <person name="Kim K.K."/>
            <person name="Kim J.S."/>
            <person name="Kim D.S."/>
            <person name="Ko S.H."/>
            <person name="Yang S.H."/>
            <person name="Lee J.S."/>
        </authorList>
    </citation>
    <scope>NUCLEOTIDE SEQUENCE [LARGE SCALE GENOMIC DNA]</scope>
    <source>
        <strain evidence="5 6">KCTC 33723</strain>
    </source>
</reference>
<dbReference type="InterPro" id="IPR035895">
    <property type="entry name" value="HPr-like_sf"/>
</dbReference>
<dbReference type="PROSITE" id="PS00589">
    <property type="entry name" value="PTS_HPR_SER"/>
    <property type="match status" value="1"/>
</dbReference>
<dbReference type="PROSITE" id="PS51350">
    <property type="entry name" value="PTS_HPR_DOM"/>
    <property type="match status" value="1"/>
</dbReference>
<dbReference type="PANTHER" id="PTHR33705:SF2">
    <property type="entry name" value="PHOSPHOCARRIER PROTEIN NPR"/>
    <property type="match status" value="1"/>
</dbReference>
<protein>
    <submittedName>
        <fullName evidence="5">HPr-like protein Crh</fullName>
    </submittedName>
</protein>
<dbReference type="GO" id="GO:0009401">
    <property type="term" value="P:phosphoenolpyruvate-dependent sugar phosphotransferase system"/>
    <property type="evidence" value="ECO:0007669"/>
    <property type="project" value="UniProtKB-KW"/>
</dbReference>
<dbReference type="Proteomes" id="UP000275368">
    <property type="component" value="Chromosome"/>
</dbReference>
<dbReference type="InterPro" id="IPR050399">
    <property type="entry name" value="HPr"/>
</dbReference>
<dbReference type="RefSeq" id="WP_125665400.1">
    <property type="nucleotide sequence ID" value="NZ_AP019308.1"/>
</dbReference>
<keyword evidence="3" id="KW-0598">Phosphotransferase system</keyword>
<dbReference type="AlphaFoldDB" id="A0A3G9JIT5"/>
<comment type="subcellular location">
    <subcellularLocation>
        <location evidence="1">Cytoplasm</location>
    </subcellularLocation>
</comment>
<dbReference type="GO" id="GO:0005737">
    <property type="term" value="C:cytoplasm"/>
    <property type="evidence" value="ECO:0007669"/>
    <property type="project" value="UniProtKB-SubCell"/>
</dbReference>
<dbReference type="KEGG" id="pbk:Back11_62380"/>
<dbReference type="InterPro" id="IPR000032">
    <property type="entry name" value="HPr-like"/>
</dbReference>
<evidence type="ECO:0000256" key="3">
    <source>
        <dbReference type="ARBA" id="ARBA00022683"/>
    </source>
</evidence>
<gene>
    <name evidence="5" type="primary">crh_2</name>
    <name evidence="5" type="ORF">Back11_62380</name>
</gene>
<proteinExistence type="predicted"/>
<keyword evidence="6" id="KW-1185">Reference proteome</keyword>
<dbReference type="Gene3D" id="3.30.1340.10">
    <property type="entry name" value="HPr-like"/>
    <property type="match status" value="1"/>
</dbReference>
<feature type="domain" description="HPr" evidence="4">
    <location>
        <begin position="1"/>
        <end position="94"/>
    </location>
</feature>
<evidence type="ECO:0000256" key="1">
    <source>
        <dbReference type="ARBA" id="ARBA00004496"/>
    </source>
</evidence>
<dbReference type="EMBL" id="AP019308">
    <property type="protein sequence ID" value="BBH24893.1"/>
    <property type="molecule type" value="Genomic_DNA"/>
</dbReference>
<dbReference type="InterPro" id="IPR002114">
    <property type="entry name" value="PTS_HPr_Ser_P_site"/>
</dbReference>
<dbReference type="PRINTS" id="PR00107">
    <property type="entry name" value="PHOSPHOCPHPR"/>
</dbReference>
<accession>A0A3G9JIT5</accession>
<evidence type="ECO:0000313" key="6">
    <source>
        <dbReference type="Proteomes" id="UP000275368"/>
    </source>
</evidence>
<evidence type="ECO:0000259" key="4">
    <source>
        <dbReference type="PROSITE" id="PS51350"/>
    </source>
</evidence>
<dbReference type="CDD" id="cd00367">
    <property type="entry name" value="PTS-HPr_like"/>
    <property type="match status" value="1"/>
</dbReference>
<evidence type="ECO:0000313" key="5">
    <source>
        <dbReference type="EMBL" id="BBH24893.1"/>
    </source>
</evidence>
<sequence length="95" mass="10097">MEQTYTIQSELGIHVRPAKQIVEAAKKYPACSVFLEKDGKRVSVKSLVNVLTLGAKHGDTVTLITEGEQEAAVQDEIGAIFADIAGNHHAPGAGQ</sequence>
<organism evidence="5 6">
    <name type="scientific">Paenibacillus baekrokdamisoli</name>
    <dbReference type="NCBI Taxonomy" id="1712516"/>
    <lineage>
        <taxon>Bacteria</taxon>
        <taxon>Bacillati</taxon>
        <taxon>Bacillota</taxon>
        <taxon>Bacilli</taxon>
        <taxon>Bacillales</taxon>
        <taxon>Paenibacillaceae</taxon>
        <taxon>Paenibacillus</taxon>
    </lineage>
</organism>
<keyword evidence="2" id="KW-0963">Cytoplasm</keyword>
<dbReference type="OrthoDB" id="9809047at2"/>
<dbReference type="PANTHER" id="PTHR33705">
    <property type="entry name" value="PHOSPHOCARRIER PROTEIN HPR"/>
    <property type="match status" value="1"/>
</dbReference>
<evidence type="ECO:0000256" key="2">
    <source>
        <dbReference type="ARBA" id="ARBA00022490"/>
    </source>
</evidence>
<name>A0A3G9JIT5_9BACL</name>
<dbReference type="SUPFAM" id="SSF55594">
    <property type="entry name" value="HPr-like"/>
    <property type="match status" value="1"/>
</dbReference>